<feature type="transmembrane region" description="Helical" evidence="12">
    <location>
        <begin position="20"/>
        <end position="41"/>
    </location>
</feature>
<dbReference type="HOGENOM" id="CLU_079215_4_3_14"/>
<dbReference type="EMBL" id="CP007585">
    <property type="protein sequence ID" value="AJC49624.1"/>
    <property type="molecule type" value="Genomic_DNA"/>
</dbReference>
<dbReference type="STRING" id="743971.MYF_00215"/>
<evidence type="ECO:0000256" key="8">
    <source>
        <dbReference type="ARBA" id="ARBA00023136"/>
    </source>
</evidence>
<evidence type="ECO:0000256" key="13">
    <source>
        <dbReference type="RuleBase" id="RU003848"/>
    </source>
</evidence>
<comment type="subunit">
    <text evidence="12">F-type ATPases have 2 components, F(1) - the catalytic core - and F(0) - the membrane proton channel. F(1) has five subunits: alpha(3), beta(3), gamma(1), delta(1), epsilon(1). F(0) has three main subunits: a(1), b(2) and c(10-14). The alpha and beta chains form an alternating ring which encloses part of the gamma chain. F(1) is attached to F(0) by a central stalk formed by the gamma and epsilon chains, while a peripheral stalk is formed by the delta and b chains.</text>
</comment>
<evidence type="ECO:0000256" key="10">
    <source>
        <dbReference type="ARBA" id="ARBA00025198"/>
    </source>
</evidence>
<evidence type="ECO:0000256" key="6">
    <source>
        <dbReference type="ARBA" id="ARBA00022989"/>
    </source>
</evidence>
<dbReference type="InterPro" id="IPR002146">
    <property type="entry name" value="ATP_synth_b/b'su_bac/chlpt"/>
</dbReference>
<dbReference type="GO" id="GO:0045259">
    <property type="term" value="C:proton-transporting ATP synthase complex"/>
    <property type="evidence" value="ECO:0007669"/>
    <property type="project" value="UniProtKB-KW"/>
</dbReference>
<dbReference type="AlphaFoldDB" id="A0A0A8E6Q8"/>
<comment type="subcellular location">
    <subcellularLocation>
        <location evidence="12">Cell membrane</location>
        <topology evidence="12">Single-pass membrane protein</topology>
    </subcellularLocation>
    <subcellularLocation>
        <location evidence="11">Endomembrane system</location>
        <topology evidence="11">Single-pass membrane protein</topology>
    </subcellularLocation>
</comment>
<evidence type="ECO:0000256" key="2">
    <source>
        <dbReference type="ARBA" id="ARBA00022448"/>
    </source>
</evidence>
<dbReference type="GO" id="GO:0046961">
    <property type="term" value="F:proton-transporting ATPase activity, rotational mechanism"/>
    <property type="evidence" value="ECO:0007669"/>
    <property type="project" value="TreeGrafter"/>
</dbReference>
<dbReference type="OrthoDB" id="400556at2"/>
<keyword evidence="2 12" id="KW-0813">Transport</keyword>
<comment type="function">
    <text evidence="12">Component of the F(0) channel, it forms part of the peripheral stalk, linking F(1) to F(0).</text>
</comment>
<keyword evidence="5 12" id="KW-0375">Hydrogen ion transport</keyword>
<gene>
    <name evidence="12 14" type="primary">atpF</name>
    <name evidence="14" type="ORF">MYF_00215</name>
</gene>
<dbReference type="CDD" id="cd06503">
    <property type="entry name" value="ATP-synt_Fo_b"/>
    <property type="match status" value="1"/>
</dbReference>
<evidence type="ECO:0000256" key="12">
    <source>
        <dbReference type="HAMAP-Rule" id="MF_01398"/>
    </source>
</evidence>
<sequence>MVNLNQSLSDLFKGIIPNVYVISATIASFLILLLVIIYFVYRPLKKYIKMRKDFLQGHIDSTIKANEKAQKLENETQKKLIETKEFCKTLKEKSEIEANKFLENSKKTATEQTRQLINEGQKVLVEYEKEIVSKYQENVINVAFEISRKYLVNQEKNNKILHQKLLLDLQKELESQEKI</sequence>
<dbReference type="GO" id="GO:0005886">
    <property type="term" value="C:plasma membrane"/>
    <property type="evidence" value="ECO:0007669"/>
    <property type="project" value="UniProtKB-SubCell"/>
</dbReference>
<dbReference type="Pfam" id="PF00430">
    <property type="entry name" value="ATP-synt_B"/>
    <property type="match status" value="1"/>
</dbReference>
<comment type="function">
    <text evidence="10 12">F(1)F(0) ATP synthase produces ATP from ADP in the presence of a proton or sodium gradient. F-type ATPases consist of two structural domains, F(1) containing the extramembraneous catalytic core and F(0) containing the membrane proton channel, linked together by a central stalk and a peripheral stalk. During catalysis, ATP synthesis in the catalytic domain of F(1) is coupled via a rotary mechanism of the central stalk subunits to proton translocation.</text>
</comment>
<evidence type="ECO:0000256" key="11">
    <source>
        <dbReference type="ARBA" id="ARBA00037847"/>
    </source>
</evidence>
<evidence type="ECO:0000256" key="1">
    <source>
        <dbReference type="ARBA" id="ARBA00005513"/>
    </source>
</evidence>
<evidence type="ECO:0000256" key="5">
    <source>
        <dbReference type="ARBA" id="ARBA00022781"/>
    </source>
</evidence>
<dbReference type="Proteomes" id="UP000031129">
    <property type="component" value="Chromosome"/>
</dbReference>
<dbReference type="InterPro" id="IPR050059">
    <property type="entry name" value="ATP_synthase_B_chain"/>
</dbReference>
<keyword evidence="9 12" id="KW-0066">ATP synthesis</keyword>
<evidence type="ECO:0000256" key="4">
    <source>
        <dbReference type="ARBA" id="ARBA00022692"/>
    </source>
</evidence>
<keyword evidence="3 12" id="KW-0138">CF(0)</keyword>
<dbReference type="GO" id="GO:0012505">
    <property type="term" value="C:endomembrane system"/>
    <property type="evidence" value="ECO:0007669"/>
    <property type="project" value="UniProtKB-SubCell"/>
</dbReference>
<protein>
    <recommendedName>
        <fullName evidence="12">ATP synthase subunit b</fullName>
    </recommendedName>
    <alternativeName>
        <fullName evidence="12">ATP synthase F(0) sector subunit b</fullName>
    </alternativeName>
    <alternativeName>
        <fullName evidence="12">ATPase subunit I</fullName>
    </alternativeName>
    <alternativeName>
        <fullName evidence="12">F-type ATPase subunit b</fullName>
        <shortName evidence="12">F-ATPase subunit b</shortName>
    </alternativeName>
</protein>
<evidence type="ECO:0000313" key="14">
    <source>
        <dbReference type="EMBL" id="AJC49624.1"/>
    </source>
</evidence>
<dbReference type="PANTHER" id="PTHR33445">
    <property type="entry name" value="ATP SYNTHASE SUBUNIT B', CHLOROPLASTIC"/>
    <property type="match status" value="1"/>
</dbReference>
<evidence type="ECO:0000256" key="3">
    <source>
        <dbReference type="ARBA" id="ARBA00022547"/>
    </source>
</evidence>
<keyword evidence="4 12" id="KW-0812">Transmembrane</keyword>
<name>A0A0A8E6Q8_MESFC</name>
<dbReference type="HAMAP" id="MF_01398">
    <property type="entry name" value="ATP_synth_b_bprime"/>
    <property type="match status" value="1"/>
</dbReference>
<keyword evidence="7 12" id="KW-0406">Ion transport</keyword>
<keyword evidence="12" id="KW-1003">Cell membrane</keyword>
<comment type="similarity">
    <text evidence="1 12 13">Belongs to the ATPase B chain family.</text>
</comment>
<evidence type="ECO:0000256" key="7">
    <source>
        <dbReference type="ARBA" id="ARBA00023065"/>
    </source>
</evidence>
<reference evidence="14 15" key="1">
    <citation type="journal article" date="2015" name="Genome Announc.">
        <title>Complete Genome Sequence of Mycoplasma flocculare Strain Ms42T (ATCC 27399T).</title>
        <authorList>
            <person name="Calcutt M.J."/>
            <person name="Foecking M.F."/>
            <person name="Heidari M.B."/>
            <person name="McIntosh M.A."/>
        </authorList>
    </citation>
    <scope>NUCLEOTIDE SEQUENCE [LARGE SCALE GENOMIC DNA]</scope>
    <source>
        <strain evidence="15">ATCC 27399</strain>
    </source>
</reference>
<dbReference type="RefSeq" id="WP_002557900.1">
    <property type="nucleotide sequence ID" value="NZ_CP007585.1"/>
</dbReference>
<proteinExistence type="inferred from homology"/>
<evidence type="ECO:0000313" key="15">
    <source>
        <dbReference type="Proteomes" id="UP000031129"/>
    </source>
</evidence>
<dbReference type="PANTHER" id="PTHR33445:SF1">
    <property type="entry name" value="ATP SYNTHASE SUBUNIT B"/>
    <property type="match status" value="1"/>
</dbReference>
<evidence type="ECO:0000256" key="9">
    <source>
        <dbReference type="ARBA" id="ARBA00023310"/>
    </source>
</evidence>
<dbReference type="KEGG" id="mfq:MYF_00215"/>
<keyword evidence="8 12" id="KW-0472">Membrane</keyword>
<accession>A0A0A8E6Q8</accession>
<keyword evidence="15" id="KW-1185">Reference proteome</keyword>
<organism evidence="14 15">
    <name type="scientific">Mesomycoplasma flocculare ATCC 27399</name>
    <dbReference type="NCBI Taxonomy" id="743971"/>
    <lineage>
        <taxon>Bacteria</taxon>
        <taxon>Bacillati</taxon>
        <taxon>Mycoplasmatota</taxon>
        <taxon>Mycoplasmoidales</taxon>
        <taxon>Metamycoplasmataceae</taxon>
        <taxon>Mesomycoplasma</taxon>
    </lineage>
</organism>
<keyword evidence="6 12" id="KW-1133">Transmembrane helix</keyword>
<dbReference type="GO" id="GO:0046933">
    <property type="term" value="F:proton-transporting ATP synthase activity, rotational mechanism"/>
    <property type="evidence" value="ECO:0007669"/>
    <property type="project" value="UniProtKB-UniRule"/>
</dbReference>